<evidence type="ECO:0000313" key="4">
    <source>
        <dbReference type="EMBL" id="SFD83063.1"/>
    </source>
</evidence>
<dbReference type="Pfam" id="PF01610">
    <property type="entry name" value="DDE_Tnp_ISL3"/>
    <property type="match status" value="1"/>
</dbReference>
<dbReference type="EMBL" id="FOLD01000040">
    <property type="protein sequence ID" value="SFD83063.1"/>
    <property type="molecule type" value="Genomic_DNA"/>
</dbReference>
<proteinExistence type="predicted"/>
<dbReference type="Proteomes" id="UP000198639">
    <property type="component" value="Unassembled WGS sequence"/>
</dbReference>
<dbReference type="InterPro" id="IPR002560">
    <property type="entry name" value="Transposase_DDE"/>
</dbReference>
<organism evidence="4 5">
    <name type="scientific">Massilia yuzhufengensis</name>
    <dbReference type="NCBI Taxonomy" id="1164594"/>
    <lineage>
        <taxon>Bacteria</taxon>
        <taxon>Pseudomonadati</taxon>
        <taxon>Pseudomonadota</taxon>
        <taxon>Betaproteobacteria</taxon>
        <taxon>Burkholderiales</taxon>
        <taxon>Oxalobacteraceae</taxon>
        <taxon>Telluria group</taxon>
        <taxon>Massilia</taxon>
    </lineage>
</organism>
<evidence type="ECO:0000313" key="5">
    <source>
        <dbReference type="Proteomes" id="UP000198639"/>
    </source>
</evidence>
<dbReference type="RefSeq" id="WP_177207865.1">
    <property type="nucleotide sequence ID" value="NZ_FOLD01000040.1"/>
</dbReference>
<accession>A0A1I1VPV8</accession>
<evidence type="ECO:0000259" key="2">
    <source>
        <dbReference type="Pfam" id="PF13542"/>
    </source>
</evidence>
<evidence type="ECO:0000259" key="1">
    <source>
        <dbReference type="Pfam" id="PF01610"/>
    </source>
</evidence>
<protein>
    <submittedName>
        <fullName evidence="4">Transposase</fullName>
    </submittedName>
</protein>
<evidence type="ECO:0000259" key="3">
    <source>
        <dbReference type="Pfam" id="PF14690"/>
    </source>
</evidence>
<dbReference type="Pfam" id="PF14690">
    <property type="entry name" value="Zn_ribbon_ISL3"/>
    <property type="match status" value="1"/>
</dbReference>
<dbReference type="PANTHER" id="PTHR33498:SF1">
    <property type="entry name" value="TRANSPOSASE FOR INSERTION SEQUENCE ELEMENT IS1557"/>
    <property type="match status" value="1"/>
</dbReference>
<dbReference type="Pfam" id="PF13542">
    <property type="entry name" value="HTH_Tnp_ISL3"/>
    <property type="match status" value="1"/>
</dbReference>
<dbReference type="PANTHER" id="PTHR33498">
    <property type="entry name" value="TRANSPOSASE FOR INSERTION SEQUENCE ELEMENT IS1557"/>
    <property type="match status" value="1"/>
</dbReference>
<dbReference type="NCBIfam" id="NF033550">
    <property type="entry name" value="transpos_ISL3"/>
    <property type="match status" value="1"/>
</dbReference>
<gene>
    <name evidence="4" type="ORF">SAMN05216204_1404</name>
</gene>
<keyword evidence="5" id="KW-1185">Reference proteome</keyword>
<dbReference type="InterPro" id="IPR047951">
    <property type="entry name" value="Transpos_ISL3"/>
</dbReference>
<sequence>MTDILDLPDWRCLDKRQDDAGTELHVEYTIDPDFCLKCGVVGNLYKHGFTNTTYLDCPMWGRPVRLLAKVRRYKCRDCSGTFLQPLEAIDAARRMTIRALEYIQQQSMRDTFQRVSEHLGCDEKTVRNVANEYIEGKDDGYRPYLPEWIGLDETHLNKVMRAIITDVKARKPIDMLPDRDKSTLRRWFGQFRDRSHVKGLAIDMWAPYRDVAAELFPNLPVVIDKFHVVKMANSCVERSRIRLGKAQGKKVNLAWKRSKALIRMRLRDLNDKQRFNLDMWLDNEPDMAAAYRLKERLFDIYDKPKAEAIKDYDSFANDVPASLKADFHELTRAMKNWRKEILNYFDHPITNAYTESLNGVAKVANRMGRGYSFEVIRARILFNDRKPSARQLRAQRAAQPTAAQETMRCCDLCKGLFYVAEVETFSLEHFLPKDKSLPLKYPEMLVVCNLCNSRSHKSFEV</sequence>
<feature type="domain" description="Transposase IS204/IS1001/IS1096/IS1165 DDE" evidence="1">
    <location>
        <begin position="149"/>
        <end position="380"/>
    </location>
</feature>
<reference evidence="5" key="1">
    <citation type="submission" date="2016-10" db="EMBL/GenBank/DDBJ databases">
        <authorList>
            <person name="Varghese N."/>
            <person name="Submissions S."/>
        </authorList>
    </citation>
    <scope>NUCLEOTIDE SEQUENCE [LARGE SCALE GENOMIC DNA]</scope>
    <source>
        <strain evidence="5">CGMCC 1.12041</strain>
    </source>
</reference>
<dbReference type="InterPro" id="IPR029261">
    <property type="entry name" value="Transposase_Znf"/>
</dbReference>
<dbReference type="InterPro" id="IPR032877">
    <property type="entry name" value="Transposase_HTH"/>
</dbReference>
<name>A0A1I1VPV8_9BURK</name>
<dbReference type="STRING" id="1164594.SAMN05216204_1404"/>
<dbReference type="AlphaFoldDB" id="A0A1I1VPV8"/>
<feature type="domain" description="Transposase IS204/IS1001/IS1096/IS1165 zinc-finger" evidence="3">
    <location>
        <begin position="32"/>
        <end position="78"/>
    </location>
</feature>
<feature type="domain" description="Transposase IS204/IS1001/IS1096/IS1165 helix-turn-helix" evidence="2">
    <location>
        <begin position="85"/>
        <end position="133"/>
    </location>
</feature>